<evidence type="ECO:0000256" key="9">
    <source>
        <dbReference type="ARBA" id="ARBA00022837"/>
    </source>
</evidence>
<dbReference type="PRINTS" id="PR00313">
    <property type="entry name" value="CABNDNGRPT"/>
</dbReference>
<organism evidence="19 20">
    <name type="scientific">Rodentibacter haemolyticus</name>
    <dbReference type="NCBI Taxonomy" id="2778911"/>
    <lineage>
        <taxon>Bacteria</taxon>
        <taxon>Pseudomonadati</taxon>
        <taxon>Pseudomonadota</taxon>
        <taxon>Gammaproteobacteria</taxon>
        <taxon>Pasteurellales</taxon>
        <taxon>Pasteurellaceae</taxon>
        <taxon>Rodentibacter</taxon>
    </lineage>
</organism>
<protein>
    <submittedName>
        <fullName evidence="19">RTX family hemolysin</fullName>
    </submittedName>
</protein>
<proteinExistence type="inferred from homology"/>
<dbReference type="InterPro" id="IPR011049">
    <property type="entry name" value="Serralysin-like_metalloprot_C"/>
</dbReference>
<evidence type="ECO:0000256" key="5">
    <source>
        <dbReference type="ARBA" id="ARBA00022525"/>
    </source>
</evidence>
<dbReference type="InterPro" id="IPR050557">
    <property type="entry name" value="RTX_toxin/Mannuronan_C5-epim"/>
</dbReference>
<dbReference type="InterPro" id="IPR013550">
    <property type="entry name" value="RTX_C"/>
</dbReference>
<dbReference type="Pfam" id="PF00353">
    <property type="entry name" value="HemolysinCabind"/>
    <property type="match status" value="4"/>
</dbReference>
<evidence type="ECO:0000256" key="6">
    <source>
        <dbReference type="ARBA" id="ARBA00022656"/>
    </source>
</evidence>
<evidence type="ECO:0000256" key="7">
    <source>
        <dbReference type="ARBA" id="ARBA00022692"/>
    </source>
</evidence>
<evidence type="ECO:0000256" key="4">
    <source>
        <dbReference type="ARBA" id="ARBA00022511"/>
    </source>
</evidence>
<feature type="domain" description="RTX C-terminal" evidence="18">
    <location>
        <begin position="868"/>
        <end position="982"/>
    </location>
</feature>
<dbReference type="SUPFAM" id="SSF51120">
    <property type="entry name" value="beta-Roll"/>
    <property type="match status" value="1"/>
</dbReference>
<feature type="region of interest" description="Disordered" evidence="16">
    <location>
        <begin position="745"/>
        <end position="776"/>
    </location>
</feature>
<keyword evidence="13" id="KW-0843">Virulence</keyword>
<accession>A0ABX6UVL8</accession>
<dbReference type="Pfam" id="PF08339">
    <property type="entry name" value="RTX_C"/>
    <property type="match status" value="1"/>
</dbReference>
<evidence type="ECO:0000259" key="17">
    <source>
        <dbReference type="Pfam" id="PF02382"/>
    </source>
</evidence>
<evidence type="ECO:0000259" key="18">
    <source>
        <dbReference type="Pfam" id="PF08339"/>
    </source>
</evidence>
<evidence type="ECO:0000256" key="2">
    <source>
        <dbReference type="ARBA" id="ARBA00004613"/>
    </source>
</evidence>
<sequence length="1010" mass="108774">MANLQSKLANVKQSAAAKAAATKQALQKAAERAKQAGKKLILYVPKDYEGQGSSLNELVKAADDLGIEVHRSEKNSTALAKEIFGTGEQLLGLTERGLALFAPTIDKLLSKYKFSNSAGNLANHTSKAASVLSTLQNFLGTALSSMDLDELIQRRKNGEKIGDEELAKASIDLINQLVDTASSIVSNLDSFSSQLNKLGDALSQTKHLGNVGNKLKNLPNFGNVGSGIEALSGVLSAVSAAFILADKKGDKGAQAAAGVELSAKVLGNVGKAVSKYIIAYRVARGLSTSAASAGLIASMVTLAISPLSFLNVANQFDRAKELEKLSQRFKKFGYEGDALLASFYRESGTIEAALTTINTVMNAISAGVSAASAASLVGAPVSLLVGAITSIISGILEASKQAMFEHVADKLASEIAEWEKKNGGKNYFENGYDSRHAEYIAEKALEKFSELAKEYKTQRSLAIIQQHWDENIGELAGVSRNGARIKSGKGYAELYEDGKIKSMNIDQYKQVVFDPLKGNIALPDSDKSTSLSFVRPTFTPGEEIRSRKQEGKYEYMTSLLVKGVDRWVVTGVQSAAGVYDYANLIQFMYAGYSDLTKGGRQYRELKIVSNLGKRNDTVFLGAGSSEVNAGEGHDTVYYNKTETGYLTVDGRNATQAGNYTVSKGLGGDVKILQEVVKEQKVRRGKSTETLQYRHYEMTHSHNHYLKAVDKLNSVEEIFGGMKNDTFYGSKFNDIFHGGKGNDVLEGNDGDDRLYGDSGDDILRGGNGNDRLSGGEGNDKLFGGQGNDFLDGGDGDDELQTLGGKNDKNILLGGAGNDKLYGSTGDDLLDGGTGNDIMYGGLGNDIYRYKDGYGNHIIEDNGGYDKLSLANLTFRDVYFQRDGDNLVMTTMTQSRSTITFKNWFKKPDGDSSDNKIEEIIDKDGRVLTHQELDKFINDSAKAKGGSDTHFSWYYTYPKQEALTSLGNDIQKIISSVGNFGGDSAKPVAASLYSSMPTPFNTYNNTLAASAA</sequence>
<keyword evidence="15" id="KW-0449">Lipoprotein</keyword>
<keyword evidence="10" id="KW-0204">Cytolysis</keyword>
<feature type="domain" description="RTX pore-forming" evidence="17">
    <location>
        <begin position="279"/>
        <end position="585"/>
    </location>
</feature>
<reference evidence="19 20" key="1">
    <citation type="submission" date="2020-10" db="EMBL/GenBank/DDBJ databases">
        <title>Genome Sequencing of Rodentibacter spp. strain DSM111151.</title>
        <authorList>
            <person name="Benga L."/>
            <person name="Lautwein T."/>
        </authorList>
    </citation>
    <scope>NUCLEOTIDE SEQUENCE [LARGE SCALE GENOMIC DNA]</scope>
    <source>
        <strain evidence="19 20">DSM 111151</strain>
    </source>
</reference>
<evidence type="ECO:0000256" key="8">
    <source>
        <dbReference type="ARBA" id="ARBA00022737"/>
    </source>
</evidence>
<dbReference type="Pfam" id="PF02382">
    <property type="entry name" value="RTX"/>
    <property type="match status" value="1"/>
</dbReference>
<dbReference type="PROSITE" id="PS00330">
    <property type="entry name" value="HEMOLYSIN_CALCIUM"/>
    <property type="match status" value="4"/>
</dbReference>
<dbReference type="PANTHER" id="PTHR38340">
    <property type="entry name" value="S-LAYER PROTEIN"/>
    <property type="match status" value="1"/>
</dbReference>
<evidence type="ECO:0000256" key="10">
    <source>
        <dbReference type="ARBA" id="ARBA00022852"/>
    </source>
</evidence>
<keyword evidence="8" id="KW-0677">Repeat</keyword>
<dbReference type="InterPro" id="IPR018511">
    <property type="entry name" value="Hemolysin-typ_Ca-bd_CS"/>
</dbReference>
<keyword evidence="20" id="KW-1185">Reference proteome</keyword>
<evidence type="ECO:0000256" key="1">
    <source>
        <dbReference type="ARBA" id="ARBA00004598"/>
    </source>
</evidence>
<comment type="subcellular location">
    <subcellularLocation>
        <location evidence="1">Host cell membrane</location>
        <topology evidence="1">Multi-pass membrane protein</topology>
    </subcellularLocation>
    <subcellularLocation>
        <location evidence="2">Secreted</location>
    </subcellularLocation>
</comment>
<dbReference type="Gene3D" id="2.150.10.10">
    <property type="entry name" value="Serralysin-like metalloprotease, C-terminal"/>
    <property type="match status" value="2"/>
</dbReference>
<dbReference type="RefSeq" id="WP_194811697.1">
    <property type="nucleotide sequence ID" value="NZ_CP063056.1"/>
</dbReference>
<dbReference type="InterPro" id="IPR018504">
    <property type="entry name" value="RTX_pore_form"/>
</dbReference>
<gene>
    <name evidence="19" type="ORF">IHV77_09340</name>
</gene>
<dbReference type="PRINTS" id="PR01488">
    <property type="entry name" value="RTXTOXINA"/>
</dbReference>
<keyword evidence="12" id="KW-1133">Transmembrane helix</keyword>
<dbReference type="InterPro" id="IPR001343">
    <property type="entry name" value="Hemolysn_Ca-bd"/>
</dbReference>
<keyword evidence="14" id="KW-0472">Membrane</keyword>
<keyword evidence="7" id="KW-0812">Transmembrane</keyword>
<evidence type="ECO:0000256" key="15">
    <source>
        <dbReference type="ARBA" id="ARBA00023288"/>
    </source>
</evidence>
<evidence type="ECO:0000256" key="14">
    <source>
        <dbReference type="ARBA" id="ARBA00023136"/>
    </source>
</evidence>
<evidence type="ECO:0000313" key="19">
    <source>
        <dbReference type="EMBL" id="QPB42115.1"/>
    </source>
</evidence>
<evidence type="ECO:0000256" key="3">
    <source>
        <dbReference type="ARBA" id="ARBA00005918"/>
    </source>
</evidence>
<dbReference type="EMBL" id="CP063056">
    <property type="protein sequence ID" value="QPB42115.1"/>
    <property type="molecule type" value="Genomic_DNA"/>
</dbReference>
<evidence type="ECO:0000256" key="12">
    <source>
        <dbReference type="ARBA" id="ARBA00022989"/>
    </source>
</evidence>
<keyword evidence="11" id="KW-1043">Host membrane</keyword>
<evidence type="ECO:0000313" key="20">
    <source>
        <dbReference type="Proteomes" id="UP000663069"/>
    </source>
</evidence>
<evidence type="ECO:0000256" key="13">
    <source>
        <dbReference type="ARBA" id="ARBA00023026"/>
    </source>
</evidence>
<keyword evidence="9" id="KW-0106">Calcium</keyword>
<keyword evidence="5" id="KW-0964">Secreted</keyword>
<keyword evidence="4" id="KW-1032">Host cell membrane</keyword>
<name>A0ABX6UVL8_9PAST</name>
<evidence type="ECO:0000256" key="11">
    <source>
        <dbReference type="ARBA" id="ARBA00022870"/>
    </source>
</evidence>
<dbReference type="InterPro" id="IPR003995">
    <property type="entry name" value="RTX_toxin_determinant-A"/>
</dbReference>
<evidence type="ECO:0000256" key="16">
    <source>
        <dbReference type="SAM" id="MobiDB-lite"/>
    </source>
</evidence>
<dbReference type="PANTHER" id="PTHR38340:SF1">
    <property type="entry name" value="S-LAYER PROTEIN"/>
    <property type="match status" value="1"/>
</dbReference>
<keyword evidence="6" id="KW-0800">Toxin</keyword>
<dbReference type="NCBIfam" id="NF033943">
    <property type="entry name" value="RTX_toxin"/>
    <property type="match status" value="1"/>
</dbReference>
<dbReference type="Proteomes" id="UP000663069">
    <property type="component" value="Chromosome"/>
</dbReference>
<comment type="similarity">
    <text evidence="3">Belongs to the RTX prokaryotic toxin (TC 1.C.11) family.</text>
</comment>